<dbReference type="PROSITE" id="PS50143">
    <property type="entry name" value="BIR_REPEAT_2"/>
    <property type="match status" value="1"/>
</dbReference>
<name>A0A8B8ADH1_CRAVI</name>
<evidence type="ECO:0000256" key="1">
    <source>
        <dbReference type="SAM" id="MobiDB-lite"/>
    </source>
</evidence>
<keyword evidence="2" id="KW-0472">Membrane</keyword>
<dbReference type="SMART" id="SM00238">
    <property type="entry name" value="BIR"/>
    <property type="match status" value="1"/>
</dbReference>
<dbReference type="Proteomes" id="UP000694844">
    <property type="component" value="Chromosome 6"/>
</dbReference>
<keyword evidence="2" id="KW-1133">Transmembrane helix</keyword>
<feature type="region of interest" description="Disordered" evidence="1">
    <location>
        <begin position="624"/>
        <end position="647"/>
    </location>
</feature>
<dbReference type="RefSeq" id="XP_022287983.1">
    <property type="nucleotide sequence ID" value="XM_022432275.1"/>
</dbReference>
<accession>A0A8B8ADH1</accession>
<dbReference type="InterPro" id="IPR050784">
    <property type="entry name" value="IAP"/>
</dbReference>
<dbReference type="GeneID" id="111100411"/>
<keyword evidence="2" id="KW-0812">Transmembrane</keyword>
<dbReference type="PANTHER" id="PTHR10044">
    <property type="entry name" value="INHIBITOR OF APOPTOSIS"/>
    <property type="match status" value="1"/>
</dbReference>
<protein>
    <submittedName>
        <fullName evidence="4 5">Uncharacterized protein LOC111100411</fullName>
    </submittedName>
</protein>
<reference evidence="4 5" key="1">
    <citation type="submission" date="2025-04" db="UniProtKB">
        <authorList>
            <consortium name="RefSeq"/>
        </authorList>
    </citation>
    <scope>IDENTIFICATION</scope>
    <source>
        <tissue evidence="4 5">Whole sample</tissue>
    </source>
</reference>
<evidence type="ECO:0000313" key="5">
    <source>
        <dbReference type="RefSeq" id="XP_022287984.1"/>
    </source>
</evidence>
<feature type="transmembrane region" description="Helical" evidence="2">
    <location>
        <begin position="6"/>
        <end position="28"/>
    </location>
</feature>
<sequence length="659" mass="75731">MGNFINSAHVFLYSILWIIIALVSIRIVRNAKVMGQLRKESNCKRRDKRKVEREKCKLDDDSEGCCQNDKYLKKTLTAEKHVPTREYSINDRIEKISHHISRMYEKENNTLQNALYDFNKALYKYTEVIRMPDTAHESRNSIMEDSHNECQGRVSDQGNDFLDQEDHEQMDAEYLLYSDYDDEFDMDIDNPPLESFFVSTTRYKKTNNNLVGRSSNYAKTCESEGVIISKLQIESNLILSDFLYKDRNVHISMIDGSLGVRIKKKSLCTFKRMPPGFQEYLEREIQKLCGEKMRNTQLPWSKNISKSNLSLSALKGIFFHRPIPELIYVVSPVTSFERNQLAPDSSESIVESNVQRARTVDDLDVECIQAQREVNRPEQESSIEDQIPIEHSPGEIETTELAPHIRNLGVESRNSNVPANFRAGVVHCSSLSSTETLNSFFNSVSLSSVEEDESFCYEWIRLKTFTEWPLNSIFSTTLARNGWVALGQGDKARCYSCHVVHEGWNVGDSPEKYHRPNCRRRLTNLPISREPSIEEISQGLEMQRSDWLPYVDVPEGESRNRYTSAQNMSQENSYIYLQVDPPSMIGNNLGYFEQLPSRIPMNDSYGPYPCPICLSRSVEVIPDSTNTESSGVDYNGTDNTELSDSDIDDTIGSFLEWRE</sequence>
<dbReference type="CDD" id="cd00022">
    <property type="entry name" value="BIR"/>
    <property type="match status" value="1"/>
</dbReference>
<dbReference type="RefSeq" id="XP_022287984.1">
    <property type="nucleotide sequence ID" value="XM_022432276.1"/>
</dbReference>
<dbReference type="KEGG" id="cvn:111100411"/>
<evidence type="ECO:0000256" key="2">
    <source>
        <dbReference type="SAM" id="Phobius"/>
    </source>
</evidence>
<dbReference type="AlphaFoldDB" id="A0A8B8ADH1"/>
<keyword evidence="3" id="KW-1185">Reference proteome</keyword>
<evidence type="ECO:0000313" key="4">
    <source>
        <dbReference type="RefSeq" id="XP_022287983.1"/>
    </source>
</evidence>
<gene>
    <name evidence="4 5" type="primary">LOC111100411</name>
</gene>
<feature type="compositionally biased region" description="Polar residues" evidence="1">
    <location>
        <begin position="624"/>
        <end position="640"/>
    </location>
</feature>
<proteinExistence type="predicted"/>
<dbReference type="InterPro" id="IPR001370">
    <property type="entry name" value="BIR_rpt"/>
</dbReference>
<evidence type="ECO:0000313" key="3">
    <source>
        <dbReference type="Proteomes" id="UP000694844"/>
    </source>
</evidence>
<dbReference type="Gene3D" id="1.10.1170.10">
    <property type="entry name" value="Inhibitor Of Apoptosis Protein (2mihbC-IAP-1), Chain A"/>
    <property type="match status" value="1"/>
</dbReference>
<dbReference type="Pfam" id="PF00653">
    <property type="entry name" value="BIR"/>
    <property type="match status" value="1"/>
</dbReference>
<dbReference type="SUPFAM" id="SSF57924">
    <property type="entry name" value="Inhibitor of apoptosis (IAP) repeat"/>
    <property type="match status" value="1"/>
</dbReference>
<organism evidence="3 5">
    <name type="scientific">Crassostrea virginica</name>
    <name type="common">Eastern oyster</name>
    <dbReference type="NCBI Taxonomy" id="6565"/>
    <lineage>
        <taxon>Eukaryota</taxon>
        <taxon>Metazoa</taxon>
        <taxon>Spiralia</taxon>
        <taxon>Lophotrochozoa</taxon>
        <taxon>Mollusca</taxon>
        <taxon>Bivalvia</taxon>
        <taxon>Autobranchia</taxon>
        <taxon>Pteriomorphia</taxon>
        <taxon>Ostreida</taxon>
        <taxon>Ostreoidea</taxon>
        <taxon>Ostreidae</taxon>
        <taxon>Crassostrea</taxon>
    </lineage>
</organism>